<dbReference type="EMBL" id="RFFH01000007">
    <property type="protein sequence ID" value="RMI31196.1"/>
    <property type="molecule type" value="Genomic_DNA"/>
</dbReference>
<evidence type="ECO:0000259" key="10">
    <source>
        <dbReference type="Pfam" id="PF07730"/>
    </source>
</evidence>
<feature type="transmembrane region" description="Helical" evidence="9">
    <location>
        <begin position="18"/>
        <end position="34"/>
    </location>
</feature>
<gene>
    <name evidence="11" type="ORF">EBN03_17585</name>
</gene>
<evidence type="ECO:0000256" key="2">
    <source>
        <dbReference type="ARBA" id="ARBA00012438"/>
    </source>
</evidence>
<keyword evidence="9" id="KW-0812">Transmembrane</keyword>
<dbReference type="OrthoDB" id="227596at2"/>
<feature type="transmembrane region" description="Helical" evidence="9">
    <location>
        <begin position="97"/>
        <end position="118"/>
    </location>
</feature>
<evidence type="ECO:0000256" key="1">
    <source>
        <dbReference type="ARBA" id="ARBA00000085"/>
    </source>
</evidence>
<feature type="domain" description="Signal transduction histidine kinase subgroup 3 dimerisation and phosphoacceptor" evidence="10">
    <location>
        <begin position="191"/>
        <end position="254"/>
    </location>
</feature>
<dbReference type="PANTHER" id="PTHR24421:SF10">
    <property type="entry name" value="NITRATE_NITRITE SENSOR PROTEIN NARQ"/>
    <property type="match status" value="1"/>
</dbReference>
<dbReference type="GO" id="GO:0046983">
    <property type="term" value="F:protein dimerization activity"/>
    <property type="evidence" value="ECO:0007669"/>
    <property type="project" value="InterPro"/>
</dbReference>
<comment type="caution">
    <text evidence="11">The sequence shown here is derived from an EMBL/GenBank/DDBJ whole genome shotgun (WGS) entry which is preliminary data.</text>
</comment>
<dbReference type="GO" id="GO:0005524">
    <property type="term" value="F:ATP binding"/>
    <property type="evidence" value="ECO:0007669"/>
    <property type="project" value="UniProtKB-KW"/>
</dbReference>
<evidence type="ECO:0000256" key="5">
    <source>
        <dbReference type="ARBA" id="ARBA00022741"/>
    </source>
</evidence>
<keyword evidence="5" id="KW-0547">Nucleotide-binding</keyword>
<dbReference type="CDD" id="cd16917">
    <property type="entry name" value="HATPase_UhpB-NarQ-NarX-like"/>
    <property type="match status" value="1"/>
</dbReference>
<evidence type="ECO:0000256" key="9">
    <source>
        <dbReference type="SAM" id="Phobius"/>
    </source>
</evidence>
<keyword evidence="4" id="KW-0808">Transferase</keyword>
<dbReference type="PANTHER" id="PTHR24421">
    <property type="entry name" value="NITRATE/NITRITE SENSOR PROTEIN NARX-RELATED"/>
    <property type="match status" value="1"/>
</dbReference>
<organism evidence="11 12">
    <name type="scientific">Nocardia stercoris</name>
    <dbReference type="NCBI Taxonomy" id="2483361"/>
    <lineage>
        <taxon>Bacteria</taxon>
        <taxon>Bacillati</taxon>
        <taxon>Actinomycetota</taxon>
        <taxon>Actinomycetes</taxon>
        <taxon>Mycobacteriales</taxon>
        <taxon>Nocardiaceae</taxon>
        <taxon>Nocardia</taxon>
    </lineage>
</organism>
<accession>A0A3M2L2M1</accession>
<dbReference type="Pfam" id="PF07730">
    <property type="entry name" value="HisKA_3"/>
    <property type="match status" value="1"/>
</dbReference>
<evidence type="ECO:0000256" key="3">
    <source>
        <dbReference type="ARBA" id="ARBA00022553"/>
    </source>
</evidence>
<feature type="transmembrane region" description="Helical" evidence="9">
    <location>
        <begin position="139"/>
        <end position="160"/>
    </location>
</feature>
<keyword evidence="3" id="KW-0597">Phosphoprotein</keyword>
<keyword evidence="12" id="KW-1185">Reference proteome</keyword>
<dbReference type="Gene3D" id="1.20.5.1930">
    <property type="match status" value="1"/>
</dbReference>
<dbReference type="Proteomes" id="UP000279275">
    <property type="component" value="Unassembled WGS sequence"/>
</dbReference>
<evidence type="ECO:0000313" key="11">
    <source>
        <dbReference type="EMBL" id="RMI31196.1"/>
    </source>
</evidence>
<proteinExistence type="predicted"/>
<dbReference type="InterPro" id="IPR011712">
    <property type="entry name" value="Sig_transdc_His_kin_sub3_dim/P"/>
</dbReference>
<evidence type="ECO:0000313" key="12">
    <source>
        <dbReference type="Proteomes" id="UP000279275"/>
    </source>
</evidence>
<reference evidence="11 12" key="1">
    <citation type="submission" date="2018-10" db="EMBL/GenBank/DDBJ databases">
        <title>Isolation from cow dung.</title>
        <authorList>
            <person name="Ling L."/>
        </authorList>
    </citation>
    <scope>NUCLEOTIDE SEQUENCE [LARGE SCALE GENOMIC DNA]</scope>
    <source>
        <strain evidence="11 12">NEAU-LL90</strain>
    </source>
</reference>
<evidence type="ECO:0000256" key="7">
    <source>
        <dbReference type="ARBA" id="ARBA00022840"/>
    </source>
</evidence>
<keyword evidence="9" id="KW-1133">Transmembrane helix</keyword>
<keyword evidence="6 11" id="KW-0418">Kinase</keyword>
<evidence type="ECO:0000256" key="4">
    <source>
        <dbReference type="ARBA" id="ARBA00022679"/>
    </source>
</evidence>
<evidence type="ECO:0000256" key="8">
    <source>
        <dbReference type="ARBA" id="ARBA00023012"/>
    </source>
</evidence>
<keyword evidence="9" id="KW-0472">Membrane</keyword>
<dbReference type="EC" id="2.7.13.3" evidence="2"/>
<keyword evidence="7" id="KW-0067">ATP-binding</keyword>
<dbReference type="AlphaFoldDB" id="A0A3M2L2M1"/>
<dbReference type="GO" id="GO:0016020">
    <property type="term" value="C:membrane"/>
    <property type="evidence" value="ECO:0007669"/>
    <property type="project" value="InterPro"/>
</dbReference>
<dbReference type="Gene3D" id="3.30.565.10">
    <property type="entry name" value="Histidine kinase-like ATPase, C-terminal domain"/>
    <property type="match status" value="1"/>
</dbReference>
<dbReference type="GO" id="GO:0000155">
    <property type="term" value="F:phosphorelay sensor kinase activity"/>
    <property type="evidence" value="ECO:0007669"/>
    <property type="project" value="InterPro"/>
</dbReference>
<protein>
    <recommendedName>
        <fullName evidence="2">histidine kinase</fullName>
        <ecNumber evidence="2">2.7.13.3</ecNumber>
    </recommendedName>
</protein>
<evidence type="ECO:0000256" key="6">
    <source>
        <dbReference type="ARBA" id="ARBA00022777"/>
    </source>
</evidence>
<dbReference type="InterPro" id="IPR050482">
    <property type="entry name" value="Sensor_HK_TwoCompSys"/>
</dbReference>
<keyword evidence="8" id="KW-0902">Two-component regulatory system</keyword>
<name>A0A3M2L2M1_9NOCA</name>
<sequence>MISSVAARLSNPVTYSRGLHLALPLAVVAVWLFIDRNHWYVPALLAVPVGLIPATRTAEGLQAQLFLGRHEHDSITAARSADRSDRWRTVLWLEVRLGLSAILLATCVPAVLLVRDLVRATAGRPPAHDAIARIPHPHWWYALLVPPIVVLVGGIIVGLGDLVTAAARTLLAPSAAQRLRALEESAEQLLEHNRIARELHDSIGHALTAAVLQAAAARATGDAEFTERALTAIEDTGRAALEDLDRVLLVLREPHRPTRERPALTDAERLFEAARSAGAAVDATVVGPLQLVPGPISREGYRILQEAVTNAMRHAGRVPITVRVRAEPDRLDLDVANELIGPVSAGPGTGLRGIRERAELLGGKARFGVDGDNWRVRVELPIQVRGVTG</sequence>
<dbReference type="InterPro" id="IPR036890">
    <property type="entry name" value="HATPase_C_sf"/>
</dbReference>
<dbReference type="SUPFAM" id="SSF55874">
    <property type="entry name" value="ATPase domain of HSP90 chaperone/DNA topoisomerase II/histidine kinase"/>
    <property type="match status" value="1"/>
</dbReference>
<comment type="catalytic activity">
    <reaction evidence="1">
        <text>ATP + protein L-histidine = ADP + protein N-phospho-L-histidine.</text>
        <dbReference type="EC" id="2.7.13.3"/>
    </reaction>
</comment>
<dbReference type="RefSeq" id="WP_122189147.1">
    <property type="nucleotide sequence ID" value="NZ_RFFH01000007.1"/>
</dbReference>